<accession>A0A5E7F9I8</accession>
<dbReference type="OrthoDB" id="1264301at2"/>
<dbReference type="EMBL" id="CABVHY010000034">
    <property type="protein sequence ID" value="VVO36128.1"/>
    <property type="molecule type" value="Genomic_DNA"/>
</dbReference>
<gene>
    <name evidence="1" type="ORF">PS723_05386</name>
</gene>
<organism evidence="1 2">
    <name type="scientific">Pseudomonas fluorescens</name>
    <dbReference type="NCBI Taxonomy" id="294"/>
    <lineage>
        <taxon>Bacteria</taxon>
        <taxon>Pseudomonadati</taxon>
        <taxon>Pseudomonadota</taxon>
        <taxon>Gammaproteobacteria</taxon>
        <taxon>Pseudomonadales</taxon>
        <taxon>Pseudomonadaceae</taxon>
        <taxon>Pseudomonas</taxon>
    </lineage>
</organism>
<protein>
    <recommendedName>
        <fullName evidence="3">DUF2158 domain-containing protein</fullName>
    </recommendedName>
</protein>
<name>A0A5E7F9I8_PSEFL</name>
<evidence type="ECO:0000313" key="2">
    <source>
        <dbReference type="Proteomes" id="UP000379480"/>
    </source>
</evidence>
<proteinExistence type="predicted"/>
<dbReference type="InterPro" id="IPR019226">
    <property type="entry name" value="DUF2158"/>
</dbReference>
<dbReference type="Pfam" id="PF09926">
    <property type="entry name" value="DUF2158"/>
    <property type="match status" value="1"/>
</dbReference>
<sequence length="69" mass="7552">MSNFEKGDLVVLNSGGPVMTVRDVDNDTSDGYSVQVTCDWFDKADQHHTATFNAEMIEKGGSRLRGSTL</sequence>
<reference evidence="1 2" key="1">
    <citation type="submission" date="2019-09" db="EMBL/GenBank/DDBJ databases">
        <authorList>
            <person name="Chandra G."/>
            <person name="Truman W A."/>
        </authorList>
    </citation>
    <scope>NUCLEOTIDE SEQUENCE [LARGE SCALE GENOMIC DNA]</scope>
    <source>
        <strain evidence="1">PS723</strain>
    </source>
</reference>
<evidence type="ECO:0008006" key="3">
    <source>
        <dbReference type="Google" id="ProtNLM"/>
    </source>
</evidence>
<dbReference type="Proteomes" id="UP000379480">
    <property type="component" value="Unassembled WGS sequence"/>
</dbReference>
<dbReference type="AlphaFoldDB" id="A0A5E7F9I8"/>
<dbReference type="RefSeq" id="WP_150806654.1">
    <property type="nucleotide sequence ID" value="NZ_CABVHY010000034.1"/>
</dbReference>
<evidence type="ECO:0000313" key="1">
    <source>
        <dbReference type="EMBL" id="VVO36128.1"/>
    </source>
</evidence>